<dbReference type="PANTHER" id="PTHR13510:SF44">
    <property type="entry name" value="RABENOSYN-5"/>
    <property type="match status" value="1"/>
</dbReference>
<dbReference type="InterPro" id="IPR017455">
    <property type="entry name" value="Znf_FYVE-rel"/>
</dbReference>
<dbReference type="Pfam" id="PF01363">
    <property type="entry name" value="FYVE"/>
    <property type="match status" value="1"/>
</dbReference>
<dbReference type="OrthoDB" id="58838at2759"/>
<dbReference type="AlphaFoldDB" id="A0A1W0A194"/>
<dbReference type="SUPFAM" id="SSF55961">
    <property type="entry name" value="Bet v1-like"/>
    <property type="match status" value="1"/>
</dbReference>
<dbReference type="InterPro" id="IPR038765">
    <property type="entry name" value="Papain-like_cys_pep_sf"/>
</dbReference>
<dbReference type="SUPFAM" id="SSF54001">
    <property type="entry name" value="Cysteine proteinases"/>
    <property type="match status" value="1"/>
</dbReference>
<reference evidence="7 8" key="1">
    <citation type="journal article" date="2014" name="Genome Biol. Evol.">
        <title>The secreted proteins of Achlya hypogyna and Thraustotheca clavata identify the ancestral oomycete secretome and reveal gene acquisitions by horizontal gene transfer.</title>
        <authorList>
            <person name="Misner I."/>
            <person name="Blouin N."/>
            <person name="Leonard G."/>
            <person name="Richards T.A."/>
            <person name="Lane C.E."/>
        </authorList>
    </citation>
    <scope>NUCLEOTIDE SEQUENCE [LARGE SCALE GENOMIC DNA]</scope>
    <source>
        <strain evidence="7 8">ATCC 34112</strain>
    </source>
</reference>
<feature type="region of interest" description="Disordered" evidence="5">
    <location>
        <begin position="363"/>
        <end position="383"/>
    </location>
</feature>
<evidence type="ECO:0000256" key="4">
    <source>
        <dbReference type="PROSITE-ProRule" id="PRU00091"/>
    </source>
</evidence>
<evidence type="ECO:0000256" key="3">
    <source>
        <dbReference type="ARBA" id="ARBA00022833"/>
    </source>
</evidence>
<dbReference type="PANTHER" id="PTHR13510">
    <property type="entry name" value="FYVE-FINGER-CONTAINING RAB5 EFFECTOR PROTEIN RABENOSYN-5-RELATED"/>
    <property type="match status" value="1"/>
</dbReference>
<dbReference type="InterPro" id="IPR052727">
    <property type="entry name" value="Rab4/Rab5_effector"/>
</dbReference>
<protein>
    <recommendedName>
        <fullName evidence="6">FYVE-type domain-containing protein</fullName>
    </recommendedName>
</protein>
<dbReference type="InterPro" id="IPR013083">
    <property type="entry name" value="Znf_RING/FYVE/PHD"/>
</dbReference>
<dbReference type="EMBL" id="JNBS01000705">
    <property type="protein sequence ID" value="OQS03969.1"/>
    <property type="molecule type" value="Genomic_DNA"/>
</dbReference>
<keyword evidence="8" id="KW-1185">Reference proteome</keyword>
<proteinExistence type="predicted"/>
<gene>
    <name evidence="7" type="ORF">THRCLA_03746</name>
</gene>
<dbReference type="InterPro" id="IPR000306">
    <property type="entry name" value="Znf_FYVE"/>
</dbReference>
<dbReference type="Gene3D" id="3.30.40.10">
    <property type="entry name" value="Zinc/RING finger domain, C3HC4 (zinc finger)"/>
    <property type="match status" value="1"/>
</dbReference>
<feature type="region of interest" description="Disordered" evidence="5">
    <location>
        <begin position="438"/>
        <end position="480"/>
    </location>
</feature>
<dbReference type="Gene3D" id="3.90.1720.10">
    <property type="entry name" value="endopeptidase domain like (from Nostoc punctiforme)"/>
    <property type="match status" value="1"/>
</dbReference>
<dbReference type="Proteomes" id="UP000243217">
    <property type="component" value="Unassembled WGS sequence"/>
</dbReference>
<dbReference type="CDD" id="cd00065">
    <property type="entry name" value="FYVE_like_SF"/>
    <property type="match status" value="1"/>
</dbReference>
<evidence type="ECO:0000313" key="8">
    <source>
        <dbReference type="Proteomes" id="UP000243217"/>
    </source>
</evidence>
<feature type="compositionally biased region" description="Basic and acidic residues" evidence="5">
    <location>
        <begin position="453"/>
        <end position="470"/>
    </location>
</feature>
<dbReference type="GO" id="GO:0008270">
    <property type="term" value="F:zinc ion binding"/>
    <property type="evidence" value="ECO:0007669"/>
    <property type="project" value="UniProtKB-KW"/>
</dbReference>
<dbReference type="SUPFAM" id="SSF57903">
    <property type="entry name" value="FYVE/PHD zinc finger"/>
    <property type="match status" value="1"/>
</dbReference>
<organism evidence="7 8">
    <name type="scientific">Thraustotheca clavata</name>
    <dbReference type="NCBI Taxonomy" id="74557"/>
    <lineage>
        <taxon>Eukaryota</taxon>
        <taxon>Sar</taxon>
        <taxon>Stramenopiles</taxon>
        <taxon>Oomycota</taxon>
        <taxon>Saprolegniomycetes</taxon>
        <taxon>Saprolegniales</taxon>
        <taxon>Achlyaceae</taxon>
        <taxon>Thraustotheca</taxon>
    </lineage>
</organism>
<dbReference type="InterPro" id="IPR011011">
    <property type="entry name" value="Znf_FYVE_PHD"/>
</dbReference>
<name>A0A1W0A194_9STRA</name>
<dbReference type="InterPro" id="IPR023393">
    <property type="entry name" value="START-like_dom_sf"/>
</dbReference>
<evidence type="ECO:0000256" key="5">
    <source>
        <dbReference type="SAM" id="MobiDB-lite"/>
    </source>
</evidence>
<dbReference type="PROSITE" id="PS50178">
    <property type="entry name" value="ZF_FYVE"/>
    <property type="match status" value="1"/>
</dbReference>
<keyword evidence="1" id="KW-0479">Metal-binding</keyword>
<dbReference type="Gene3D" id="3.30.530.20">
    <property type="match status" value="1"/>
</dbReference>
<evidence type="ECO:0000313" key="7">
    <source>
        <dbReference type="EMBL" id="OQS03969.1"/>
    </source>
</evidence>
<evidence type="ECO:0000256" key="1">
    <source>
        <dbReference type="ARBA" id="ARBA00022723"/>
    </source>
</evidence>
<dbReference type="SMART" id="SM00064">
    <property type="entry name" value="FYVE"/>
    <property type="match status" value="1"/>
</dbReference>
<comment type="caution">
    <text evidence="7">The sequence shown here is derived from an EMBL/GenBank/DDBJ whole genome shotgun (WGS) entry which is preliminary data.</text>
</comment>
<keyword evidence="3" id="KW-0862">Zinc</keyword>
<evidence type="ECO:0000259" key="6">
    <source>
        <dbReference type="PROSITE" id="PS50178"/>
    </source>
</evidence>
<sequence>MVLPLGPDHFTCPELSPEERDALVHLGRTICQDTVQNALVLDGQPIHATISNTTTRRRARIRKGFDCRDSTIEAMSCYTQIRATLDEVADVFYLNSTMKLRTFGRVLGKAILDKQTLYKLVDRPVERSRLSNPLHYIGVEWAAVDVPLGFAKRDFCYLEAHDEFEFVDTANRKRRGWVRAIHSIKMVEACPSMRKSHGLVRGCICRSGHVFIESENNPGMLDYYNVIAGDPRGRMVPKSVLSRFMKAHVSQALNLEEHLMLSRMQNTTDTLSRRSASLNSMRSTPNCMICASHFGFFNSRKTCDQCFKIICKSCSSMWTKASGFKKTQTRICKSCSNTTGDLQVLTTMTPALPATQYTLRSELQPPPRRTKPVPRQFQPVSEAGSESDVIMLWDDGQASKRGGTFTFLSSSTSLHHTLRTNVSGYQSSFYSYQYSEDGSQIPMDRPSSTIDASVDRFKPDDVDDDKKPVESYEPEAMPGIISPSNSNDSDIFDAVYDFARALPFVSVAGWAAIVQYERNKANHPARGYTFVTGSMDDMVMDTLQTGDLVLFKRNCAFLPPKDGFTCFLSGHVKDWEARYNHCGFILVNRLGQKFIVEETYAGVKCRPYSARIITSLSSEIVVVPLKVKRTIAMQQAVNQFVQENVNRPTRFSLQLVLDKMAGKENQEIPNHPAASLITEVYQRMGLLPEKETIGFLHPSTATIKDLSSYRRIKLLNDAEFTQMLPIRLL</sequence>
<evidence type="ECO:0000256" key="2">
    <source>
        <dbReference type="ARBA" id="ARBA00022771"/>
    </source>
</evidence>
<accession>A0A1W0A194</accession>
<feature type="domain" description="FYVE-type" evidence="6">
    <location>
        <begin position="281"/>
        <end position="340"/>
    </location>
</feature>
<keyword evidence="2 4" id="KW-0863">Zinc-finger</keyword>